<keyword evidence="16 19" id="KW-0406">Ion transport</keyword>
<keyword evidence="7 19" id="KW-0109">Calcium transport</keyword>
<keyword evidence="10 19" id="KW-0106">Calcium</keyword>
<keyword evidence="6" id="KW-0597">Phosphoprotein</keyword>
<feature type="transmembrane region" description="Helical" evidence="19">
    <location>
        <begin position="758"/>
        <end position="781"/>
    </location>
</feature>
<evidence type="ECO:0000256" key="9">
    <source>
        <dbReference type="ARBA" id="ARBA00022741"/>
    </source>
</evidence>
<dbReference type="PRINTS" id="PR00119">
    <property type="entry name" value="CATATPASE"/>
</dbReference>
<dbReference type="FunFam" id="3.40.1110.10:FF:000003">
    <property type="entry name" value="Calcium-transporting ATPase"/>
    <property type="match status" value="1"/>
</dbReference>
<dbReference type="AlphaFoldDB" id="A0A3P9PQ15"/>
<dbReference type="PROSITE" id="PS00154">
    <property type="entry name" value="ATPASE_E1_E2"/>
    <property type="match status" value="1"/>
</dbReference>
<dbReference type="Proteomes" id="UP000242638">
    <property type="component" value="Unassembled WGS sequence"/>
</dbReference>
<dbReference type="InterPro" id="IPR044492">
    <property type="entry name" value="P_typ_ATPase_HD_dom"/>
</dbReference>
<comment type="caution">
    <text evidence="19">Lacks conserved residue(s) required for the propagation of feature annotation.</text>
</comment>
<dbReference type="InterPro" id="IPR023299">
    <property type="entry name" value="ATPase_P-typ_cyto_dom_N"/>
</dbReference>
<reference evidence="21" key="3">
    <citation type="submission" date="2025-09" db="UniProtKB">
        <authorList>
            <consortium name="Ensembl"/>
        </authorList>
    </citation>
    <scope>IDENTIFICATION</scope>
    <source>
        <strain evidence="21">Guanapo</strain>
    </source>
</reference>
<keyword evidence="13" id="KW-0703">Sarcoplasmic reticulum</keyword>
<evidence type="ECO:0000256" key="18">
    <source>
        <dbReference type="ARBA" id="ARBA00047282"/>
    </source>
</evidence>
<feature type="domain" description="Cation-transporting P-type ATPase N-terminal" evidence="20">
    <location>
        <begin position="3"/>
        <end position="77"/>
    </location>
</feature>
<organism evidence="21 22">
    <name type="scientific">Poecilia reticulata</name>
    <name type="common">Guppy</name>
    <name type="synonym">Acanthophacelus reticulatus</name>
    <dbReference type="NCBI Taxonomy" id="8081"/>
    <lineage>
        <taxon>Eukaryota</taxon>
        <taxon>Metazoa</taxon>
        <taxon>Chordata</taxon>
        <taxon>Craniata</taxon>
        <taxon>Vertebrata</taxon>
        <taxon>Euteleostomi</taxon>
        <taxon>Actinopterygii</taxon>
        <taxon>Neopterygii</taxon>
        <taxon>Teleostei</taxon>
        <taxon>Neoteleostei</taxon>
        <taxon>Acanthomorphata</taxon>
        <taxon>Ovalentaria</taxon>
        <taxon>Atherinomorphae</taxon>
        <taxon>Cyprinodontiformes</taxon>
        <taxon>Poeciliidae</taxon>
        <taxon>Poeciliinae</taxon>
        <taxon>Poecilia</taxon>
    </lineage>
</organism>
<keyword evidence="11 19" id="KW-0067">ATP-binding</keyword>
<evidence type="ECO:0000256" key="10">
    <source>
        <dbReference type="ARBA" id="ARBA00022837"/>
    </source>
</evidence>
<dbReference type="EC" id="7.2.2.10" evidence="19"/>
<evidence type="ECO:0000256" key="1">
    <source>
        <dbReference type="ARBA" id="ARBA00001946"/>
    </source>
</evidence>
<dbReference type="GeneTree" id="ENSGT00940000159895"/>
<comment type="subcellular location">
    <subcellularLocation>
        <location evidence="3">Endoplasmic reticulum membrane</location>
        <topology evidence="3">Multi-pass membrane protein</topology>
    </subcellularLocation>
    <subcellularLocation>
        <location evidence="19">Membrane</location>
        <topology evidence="19">Multi-pass membrane protein</topology>
    </subcellularLocation>
    <subcellularLocation>
        <location evidence="2">Sarcoplasmic reticulum membrane</location>
        <topology evidence="2">Multi-pass membrane protein</topology>
    </subcellularLocation>
</comment>
<keyword evidence="17 19" id="KW-0472">Membrane</keyword>
<evidence type="ECO:0000256" key="4">
    <source>
        <dbReference type="ARBA" id="ARBA00005675"/>
    </source>
</evidence>
<dbReference type="Gene3D" id="3.40.1110.10">
    <property type="entry name" value="Calcium-transporting ATPase, cytoplasmic domain N"/>
    <property type="match status" value="1"/>
</dbReference>
<dbReference type="Gene3D" id="2.70.150.10">
    <property type="entry name" value="Calcium-transporting ATPase, cytoplasmic transduction domain A"/>
    <property type="match status" value="1"/>
</dbReference>
<evidence type="ECO:0000256" key="15">
    <source>
        <dbReference type="ARBA" id="ARBA00022989"/>
    </source>
</evidence>
<feature type="transmembrane region" description="Helical" evidence="19">
    <location>
        <begin position="298"/>
        <end position="321"/>
    </location>
</feature>
<evidence type="ECO:0000259" key="20">
    <source>
        <dbReference type="SMART" id="SM00831"/>
    </source>
</evidence>
<dbReference type="NCBIfam" id="TIGR01116">
    <property type="entry name" value="ATPase-IIA1_Ca"/>
    <property type="match status" value="1"/>
</dbReference>
<evidence type="ECO:0000313" key="21">
    <source>
        <dbReference type="Ensembl" id="ENSPREP00000023972.1"/>
    </source>
</evidence>
<dbReference type="FunFam" id="1.20.1110.10:FF:000065">
    <property type="entry name" value="Sarcoplasmic/endoplasmic reticulum calcium ATPase 1"/>
    <property type="match status" value="3"/>
</dbReference>
<dbReference type="Pfam" id="PF00690">
    <property type="entry name" value="Cation_ATPase_N"/>
    <property type="match status" value="1"/>
</dbReference>
<dbReference type="InterPro" id="IPR008250">
    <property type="entry name" value="ATPase_P-typ_transduc_dom_A_sf"/>
</dbReference>
<evidence type="ECO:0000256" key="6">
    <source>
        <dbReference type="ARBA" id="ARBA00022553"/>
    </source>
</evidence>
<dbReference type="InterPro" id="IPR005782">
    <property type="entry name" value="P-type_ATPase_IIA"/>
</dbReference>
<dbReference type="Pfam" id="PF13246">
    <property type="entry name" value="Cation_ATPase"/>
    <property type="match status" value="1"/>
</dbReference>
<dbReference type="Pfam" id="PF00122">
    <property type="entry name" value="E1-E2_ATPase"/>
    <property type="match status" value="1"/>
</dbReference>
<keyword evidence="8 19" id="KW-0812">Transmembrane</keyword>
<dbReference type="InterPro" id="IPR023214">
    <property type="entry name" value="HAD_sf"/>
</dbReference>
<dbReference type="GO" id="GO:0016887">
    <property type="term" value="F:ATP hydrolysis activity"/>
    <property type="evidence" value="ECO:0007669"/>
    <property type="project" value="InterPro"/>
</dbReference>
<dbReference type="InterPro" id="IPR006068">
    <property type="entry name" value="ATPase_P-typ_cation-transptr_C"/>
</dbReference>
<feature type="transmembrane region" description="Helical" evidence="19">
    <location>
        <begin position="260"/>
        <end position="278"/>
    </location>
</feature>
<comment type="function">
    <text evidence="19">Catalyzes the hydrolysis of ATP coupled with the transport of calcium.</text>
</comment>
<dbReference type="SUPFAM" id="SSF81653">
    <property type="entry name" value="Calcium ATPase, transduction domain A"/>
    <property type="match status" value="1"/>
</dbReference>
<comment type="similarity">
    <text evidence="4 19">Belongs to the cation transport ATPase (P-type) (TC 3.A.3) family. Type IIA subfamily.</text>
</comment>
<keyword evidence="12" id="KW-0460">Magnesium</keyword>
<dbReference type="GeneID" id="103469524"/>
<evidence type="ECO:0000256" key="12">
    <source>
        <dbReference type="ARBA" id="ARBA00022842"/>
    </source>
</evidence>
<name>A0A3P9PQ15_POERE</name>
<feature type="transmembrane region" description="Helical" evidence="19">
    <location>
        <begin position="84"/>
        <end position="107"/>
    </location>
</feature>
<dbReference type="PRINTS" id="PR00120">
    <property type="entry name" value="HATPASE"/>
</dbReference>
<dbReference type="GO" id="GO:0033017">
    <property type="term" value="C:sarcoplasmic reticulum membrane"/>
    <property type="evidence" value="ECO:0007669"/>
    <property type="project" value="UniProtKB-SubCell"/>
</dbReference>
<sequence length="996" mass="109580">MENSHTKTVEEVYSYFCVNESTGLSLDEVKRQKEKWGLNELPAEEGKSLWELVLEQFEDLLVRILLLAACISFVLAWFEEGEETITAFVEPFVILLILIANAIVGVWQERNAEDAIEALKEYEPEMGKVYRQDRKTVQRIKARDIVPGDIVEVAVGDKVPADIRICSIKSTTLRVDQSILTGESVSVIKHTDPVPDPRAVNQDKKNMLFSGTNIAAGKAVGVVVATGVNTEIGKIRDEMAATEQEKTPLQQKLDEFGQQLSKVISLICIAVWIINIGHFNDPVHGGSWIRGAVYYFKIAVALAVAAIPEGLPAVITTCLALGTRRMAKKNAIVRSLPSVETLGCTSVICSDKTGTLTTNQMSVCRMFILNKAEGESCSLSEFTITGSTYAPEGEVYQDGKPVKSSQFEALVELATICALCNDSSLDFNEVKGVYEKVGEATETALTCLVEKMNVFDTEVHNLSKIDRANACNSVIKQLMKKECTLEFSRDRKSMSVYCTPNKSRSAVGKMFVKGAPEGVIDRCTHVRVGNTKVPLTQGIKEKIMSVIREYGTGRDTLRCLALATRDSPPKTEDMVLSDIAKFSEYESDLTFVGCVGMLDPPRQEVAASIKLCRQAGIRVIMITGDNKGTAVAICRRIGILMEDDDIEHMAFTGREFDELTPYAQREAVTKARCFARVEPSHKSKIVEFLQGFDEITAMTGDGVNDAPALKKAEIGIAMGSGTAVAKSASEMVLADDNFSSIVAAVEEGRAIYNNMKQFIRYLISSNVGEVVCIFLTAALGFPEALIPVQLLWVNLVTDGLPATALGFNPPDLDIMEKPPRNAKEPLISGWLFFRYLAIGGYVGAATVGAAAWWFAVSEDGPQLTLYQLSHFLQCSPDNPEFEGLDCHVFESPYPMTMALSVLVTIEMCNALNSLSENQSLLRMPPWENIWLLGAICLSMSLHFLILYVEPLPVIFQITPLDTTQWMMVLKISLPVILLDELLKFAARNYLELGKAK</sequence>
<proteinExistence type="inferred from homology"/>
<dbReference type="Bgee" id="ENSPREG00000016155">
    <property type="expression patterns" value="Expressed in head and 1 other cell type or tissue"/>
</dbReference>
<evidence type="ECO:0000256" key="17">
    <source>
        <dbReference type="ARBA" id="ARBA00023136"/>
    </source>
</evidence>
<dbReference type="SFLD" id="SFLDG00002">
    <property type="entry name" value="C1.7:_P-type_atpase_like"/>
    <property type="match status" value="1"/>
</dbReference>
<dbReference type="GO" id="GO:0005388">
    <property type="term" value="F:P-type calcium transporter activity"/>
    <property type="evidence" value="ECO:0007669"/>
    <property type="project" value="UniProtKB-EC"/>
</dbReference>
<evidence type="ECO:0000256" key="5">
    <source>
        <dbReference type="ARBA" id="ARBA00022448"/>
    </source>
</evidence>
<feature type="transmembrane region" description="Helical" evidence="19">
    <location>
        <begin position="929"/>
        <end position="948"/>
    </location>
</feature>
<evidence type="ECO:0000256" key="8">
    <source>
        <dbReference type="ARBA" id="ARBA00022692"/>
    </source>
</evidence>
<dbReference type="SUPFAM" id="SSF56784">
    <property type="entry name" value="HAD-like"/>
    <property type="match status" value="1"/>
</dbReference>
<dbReference type="OrthoDB" id="3352408at2759"/>
<keyword evidence="9 19" id="KW-0547">Nucleotide-binding</keyword>
<evidence type="ECO:0000256" key="19">
    <source>
        <dbReference type="RuleBase" id="RU361146"/>
    </source>
</evidence>
<evidence type="ECO:0000256" key="2">
    <source>
        <dbReference type="ARBA" id="ARBA00004326"/>
    </source>
</evidence>
<protein>
    <recommendedName>
        <fullName evidence="19">Calcium-transporting ATPase</fullName>
        <ecNumber evidence="19">7.2.2.10</ecNumber>
    </recommendedName>
</protein>
<dbReference type="Pfam" id="PF08282">
    <property type="entry name" value="Hydrolase_3"/>
    <property type="match status" value="1"/>
</dbReference>
<dbReference type="InterPro" id="IPR059000">
    <property type="entry name" value="ATPase_P-type_domA"/>
</dbReference>
<dbReference type="FunFam" id="2.70.150.10:FF:000160">
    <property type="entry name" value="Sarcoplasmic/endoplasmic reticulum calcium ATPase 1"/>
    <property type="match status" value="1"/>
</dbReference>
<dbReference type="PANTHER" id="PTHR42861">
    <property type="entry name" value="CALCIUM-TRANSPORTING ATPASE"/>
    <property type="match status" value="1"/>
</dbReference>
<dbReference type="CDD" id="cd02083">
    <property type="entry name" value="P-type_ATPase_SERCA"/>
    <property type="match status" value="1"/>
</dbReference>
<dbReference type="Gene3D" id="1.20.1110.10">
    <property type="entry name" value="Calcium-transporting ATPase, transmembrane domain"/>
    <property type="match status" value="1"/>
</dbReference>
<dbReference type="SFLD" id="SFLDF00027">
    <property type="entry name" value="p-type_atpase"/>
    <property type="match status" value="1"/>
</dbReference>
<keyword evidence="15 19" id="KW-1133">Transmembrane helix</keyword>
<reference evidence="22" key="1">
    <citation type="submission" date="2013-11" db="EMBL/GenBank/DDBJ databases">
        <title>The genomic landscape of the Guanapo guppy.</title>
        <authorList>
            <person name="Kuenstner A."/>
            <person name="Dreyer C."/>
        </authorList>
    </citation>
    <scope>NUCLEOTIDE SEQUENCE</scope>
    <source>
        <strain evidence="22">Guanapo</strain>
    </source>
</reference>
<dbReference type="InterPro" id="IPR004014">
    <property type="entry name" value="ATPase_P-typ_cation-transptr_N"/>
</dbReference>
<dbReference type="GO" id="GO:0005524">
    <property type="term" value="F:ATP binding"/>
    <property type="evidence" value="ECO:0007669"/>
    <property type="project" value="UniProtKB-KW"/>
</dbReference>
<dbReference type="Ensembl" id="ENSPRET00000024217.1">
    <property type="protein sequence ID" value="ENSPREP00000023972.1"/>
    <property type="gene ID" value="ENSPREG00000016155.1"/>
</dbReference>
<comment type="cofactor">
    <cofactor evidence="1">
        <name>Mg(2+)</name>
        <dbReference type="ChEBI" id="CHEBI:18420"/>
    </cofactor>
</comment>
<dbReference type="SFLD" id="SFLDS00003">
    <property type="entry name" value="Haloacid_Dehalogenase"/>
    <property type="match status" value="1"/>
</dbReference>
<keyword evidence="5 19" id="KW-0813">Transport</keyword>
<dbReference type="FunFam" id="3.40.50.1000:FF:000005">
    <property type="entry name" value="Calcium-transporting ATPase 1"/>
    <property type="match status" value="1"/>
</dbReference>
<dbReference type="InterPro" id="IPR018303">
    <property type="entry name" value="ATPase_P-typ_P_site"/>
</dbReference>
<evidence type="ECO:0000256" key="3">
    <source>
        <dbReference type="ARBA" id="ARBA00004477"/>
    </source>
</evidence>
<dbReference type="SMART" id="SM00831">
    <property type="entry name" value="Cation_ATPase_N"/>
    <property type="match status" value="1"/>
</dbReference>
<dbReference type="Gene3D" id="3.40.50.1000">
    <property type="entry name" value="HAD superfamily/HAD-like"/>
    <property type="match status" value="1"/>
</dbReference>
<evidence type="ECO:0000256" key="11">
    <source>
        <dbReference type="ARBA" id="ARBA00022840"/>
    </source>
</evidence>
<evidence type="ECO:0000256" key="7">
    <source>
        <dbReference type="ARBA" id="ARBA00022568"/>
    </source>
</evidence>
<accession>A0A3P9PQ15</accession>
<evidence type="ECO:0000256" key="14">
    <source>
        <dbReference type="ARBA" id="ARBA00022967"/>
    </source>
</evidence>
<dbReference type="Pfam" id="PF00689">
    <property type="entry name" value="Cation_ATPase_C"/>
    <property type="match status" value="1"/>
</dbReference>
<dbReference type="SUPFAM" id="SSF81665">
    <property type="entry name" value="Calcium ATPase, transmembrane domain M"/>
    <property type="match status" value="1"/>
</dbReference>
<dbReference type="NCBIfam" id="TIGR01494">
    <property type="entry name" value="ATPase_P-type"/>
    <property type="match status" value="2"/>
</dbReference>
<evidence type="ECO:0000313" key="22">
    <source>
        <dbReference type="Proteomes" id="UP000242638"/>
    </source>
</evidence>
<dbReference type="KEGG" id="pret:103469524"/>
<dbReference type="InterPro" id="IPR036412">
    <property type="entry name" value="HAD-like_sf"/>
</dbReference>
<feature type="transmembrane region" description="Helical" evidence="19">
    <location>
        <begin position="60"/>
        <end position="78"/>
    </location>
</feature>
<dbReference type="RefSeq" id="XP_008415469.2">
    <property type="nucleotide sequence ID" value="XM_008417247.2"/>
</dbReference>
<evidence type="ECO:0000256" key="13">
    <source>
        <dbReference type="ARBA" id="ARBA00022951"/>
    </source>
</evidence>
<comment type="catalytic activity">
    <reaction evidence="18">
        <text>Ca(2+)(in) + ATP + H2O = Ca(2+)(out) + ADP + phosphate + H(+)</text>
        <dbReference type="Rhea" id="RHEA:18105"/>
        <dbReference type="ChEBI" id="CHEBI:15377"/>
        <dbReference type="ChEBI" id="CHEBI:15378"/>
        <dbReference type="ChEBI" id="CHEBI:29108"/>
        <dbReference type="ChEBI" id="CHEBI:30616"/>
        <dbReference type="ChEBI" id="CHEBI:43474"/>
        <dbReference type="ChEBI" id="CHEBI:456216"/>
        <dbReference type="EC" id="7.2.2.10"/>
    </reaction>
    <physiologicalReaction direction="left-to-right" evidence="18">
        <dbReference type="Rhea" id="RHEA:18106"/>
    </physiologicalReaction>
</comment>
<feature type="transmembrane region" description="Helical" evidence="19">
    <location>
        <begin position="832"/>
        <end position="855"/>
    </location>
</feature>
<dbReference type="SUPFAM" id="SSF81660">
    <property type="entry name" value="Metal cation-transporting ATPase, ATP-binding domain N"/>
    <property type="match status" value="1"/>
</dbReference>
<keyword evidence="22" id="KW-1185">Reference proteome</keyword>
<dbReference type="CTD" id="393940"/>
<reference evidence="21" key="2">
    <citation type="submission" date="2025-08" db="UniProtKB">
        <authorList>
            <consortium name="Ensembl"/>
        </authorList>
    </citation>
    <scope>IDENTIFICATION</scope>
    <source>
        <strain evidence="21">Guanapo</strain>
    </source>
</reference>
<evidence type="ECO:0000256" key="16">
    <source>
        <dbReference type="ARBA" id="ARBA00023065"/>
    </source>
</evidence>
<keyword evidence="14" id="KW-1278">Translocase</keyword>
<dbReference type="InterPro" id="IPR001757">
    <property type="entry name" value="P_typ_ATPase"/>
</dbReference>
<dbReference type="InterPro" id="IPR023298">
    <property type="entry name" value="ATPase_P-typ_TM_dom_sf"/>
</dbReference>